<reference evidence="13 14" key="1">
    <citation type="journal article" date="2010" name="DNA Res.">
        <title>Bacterial lifestyle in a deep-sea hydrothermal vent chimney revealed by the genome sequence of the thermophilic bacterium Deferribacter desulfuricans SSM1.</title>
        <authorList>
            <person name="Takaki Y."/>
            <person name="Shimamura S."/>
            <person name="Nakagawa S."/>
            <person name="Fukuhara Y."/>
            <person name="Horikawa H."/>
            <person name="Ankai A."/>
            <person name="Harada T."/>
            <person name="Hosoyama A."/>
            <person name="Oguchi A."/>
            <person name="Fukui S."/>
            <person name="Fujita N."/>
            <person name="Takami H."/>
            <person name="Takai K."/>
        </authorList>
    </citation>
    <scope>NUCLEOTIDE SEQUENCE [LARGE SCALE GENOMIC DNA]</scope>
    <source>
        <strain evidence="14">DSM 14783 / JCM 11476 / NBRC 101012 / SSM1</strain>
    </source>
</reference>
<dbReference type="EC" id="4.1.1.65" evidence="11"/>
<proteinExistence type="inferred from homology"/>
<dbReference type="Proteomes" id="UP000001520">
    <property type="component" value="Chromosome"/>
</dbReference>
<dbReference type="AlphaFoldDB" id="D3P8T0"/>
<organism evidence="13 14">
    <name type="scientific">Deferribacter desulfuricans (strain DSM 14783 / JCM 11476 / NBRC 101012 / SSM1)</name>
    <dbReference type="NCBI Taxonomy" id="639282"/>
    <lineage>
        <taxon>Bacteria</taxon>
        <taxon>Pseudomonadati</taxon>
        <taxon>Deferribacterota</taxon>
        <taxon>Deferribacteres</taxon>
        <taxon>Deferribacterales</taxon>
        <taxon>Deferribacteraceae</taxon>
        <taxon>Deferribacter</taxon>
    </lineage>
</organism>
<dbReference type="OrthoDB" id="9790893at2"/>
<evidence type="ECO:0000256" key="11">
    <source>
        <dbReference type="HAMAP-Rule" id="MF_00664"/>
    </source>
</evidence>
<dbReference type="InterPro" id="IPR003817">
    <property type="entry name" value="PS_Dcarbxylase"/>
</dbReference>
<comment type="caution">
    <text evidence="11">Lacks conserved residue(s) required for the propagation of feature annotation.</text>
</comment>
<keyword evidence="10 11" id="KW-0670">Pyruvate</keyword>
<keyword evidence="1 11" id="KW-1003">Cell membrane</keyword>
<evidence type="ECO:0000256" key="6">
    <source>
        <dbReference type="ARBA" id="ARBA00023145"/>
    </source>
</evidence>
<sequence length="207" mass="23567">MIAKEGFPFIITSIIVFFVILLFPKNILLIILLVLVAFFIWFFRDPERNIPPYDDIVVSPADGKIVEITEENFDDKTFKKISIFMNIFDVHVNRAPLEGEVVSVEHKPGKFLAADNPKSSLENEQNIIRLSTKYGEIVLKQVAGLVARRTVAYVKSGDKVLIGDRIGIIKFSSRVDLYLPLDFYITVEINDRVKAGESIIARYEKDD</sequence>
<comment type="PTM">
    <text evidence="11">Is synthesized initially as an inactive proenzyme. Formation of the active enzyme involves a self-maturation process in which the active site pyruvoyl group is generated from an internal serine residue via an autocatalytic post-translational modification. Two non-identical subunits are generated from the proenzyme in this reaction, and the pyruvate is formed at the N-terminus of the alpha chain, which is derived from the carboxyl end of the proenzyme. The post-translation cleavage follows an unusual pathway, termed non-hydrolytic serinolysis, in which the side chain hydroxyl group of the serine supplies its oxygen atom to form the C-terminus of the beta chain, while the remainder of the serine residue undergoes an oxidative deamination to produce ammonia and the pyruvoyl prosthetic group on the alpha chain.</text>
</comment>
<comment type="catalytic activity">
    <reaction evidence="11">
        <text>a 1,2-diacyl-sn-glycero-3-phospho-L-serine + H(+) = a 1,2-diacyl-sn-glycero-3-phosphoethanolamine + CO2</text>
        <dbReference type="Rhea" id="RHEA:20828"/>
        <dbReference type="ChEBI" id="CHEBI:15378"/>
        <dbReference type="ChEBI" id="CHEBI:16526"/>
        <dbReference type="ChEBI" id="CHEBI:57262"/>
        <dbReference type="ChEBI" id="CHEBI:64612"/>
        <dbReference type="EC" id="4.1.1.65"/>
    </reaction>
</comment>
<dbReference type="RefSeq" id="WP_013008366.1">
    <property type="nucleotide sequence ID" value="NC_013939.1"/>
</dbReference>
<dbReference type="EMBL" id="AP011529">
    <property type="protein sequence ID" value="BAI81120.1"/>
    <property type="molecule type" value="Genomic_DNA"/>
</dbReference>
<dbReference type="HAMAP" id="MF_00664">
    <property type="entry name" value="PS_decarb_PSD_A"/>
    <property type="match status" value="1"/>
</dbReference>
<gene>
    <name evidence="11" type="primary">psd</name>
    <name evidence="13" type="ordered locus">DEFDS_1664</name>
</gene>
<accession>D3P8T0</accession>
<evidence type="ECO:0000256" key="10">
    <source>
        <dbReference type="ARBA" id="ARBA00023317"/>
    </source>
</evidence>
<evidence type="ECO:0000256" key="9">
    <source>
        <dbReference type="ARBA" id="ARBA00023264"/>
    </source>
</evidence>
<dbReference type="Pfam" id="PF02666">
    <property type="entry name" value="PS_Dcarbxylase"/>
    <property type="match status" value="1"/>
</dbReference>
<keyword evidence="9 11" id="KW-1208">Phospholipid metabolism</keyword>
<dbReference type="GO" id="GO:0006646">
    <property type="term" value="P:phosphatidylethanolamine biosynthetic process"/>
    <property type="evidence" value="ECO:0007669"/>
    <property type="project" value="UniProtKB-UniRule"/>
</dbReference>
<evidence type="ECO:0000313" key="13">
    <source>
        <dbReference type="EMBL" id="BAI81120.1"/>
    </source>
</evidence>
<keyword evidence="3 11" id="KW-0210">Decarboxylase</keyword>
<keyword evidence="12" id="KW-0812">Transmembrane</keyword>
<dbReference type="GO" id="GO:0004609">
    <property type="term" value="F:phosphatidylserine decarboxylase activity"/>
    <property type="evidence" value="ECO:0007669"/>
    <property type="project" value="UniProtKB-UniRule"/>
</dbReference>
<evidence type="ECO:0000256" key="12">
    <source>
        <dbReference type="SAM" id="Phobius"/>
    </source>
</evidence>
<dbReference type="UniPathway" id="UPA00558">
    <property type="reaction ID" value="UER00616"/>
</dbReference>
<keyword evidence="12" id="KW-1133">Transmembrane helix</keyword>
<feature type="modified residue" description="Pyruvic acid (Ser); by autocatalysis" evidence="11">
    <location>
        <position position="173"/>
    </location>
</feature>
<comment type="subunit">
    <text evidence="11">Heterodimer of a large membrane-associated beta subunit and a small pyruvoyl-containing alpha subunit.</text>
</comment>
<comment type="similarity">
    <text evidence="11">Belongs to the phosphatidylserine decarboxylase family. PSD-A subfamily.</text>
</comment>
<keyword evidence="8 11" id="KW-0456">Lyase</keyword>
<evidence type="ECO:0000256" key="5">
    <source>
        <dbReference type="ARBA" id="ARBA00023136"/>
    </source>
</evidence>
<evidence type="ECO:0000256" key="2">
    <source>
        <dbReference type="ARBA" id="ARBA00022516"/>
    </source>
</evidence>
<dbReference type="eggNOG" id="COG0688">
    <property type="taxonomic scope" value="Bacteria"/>
</dbReference>
<name>D3P8T0_DEFDS</name>
<keyword evidence="7 11" id="KW-0594">Phospholipid biosynthesis</keyword>
<keyword evidence="6 11" id="KW-0865">Zymogen</keyword>
<evidence type="ECO:0000313" key="14">
    <source>
        <dbReference type="Proteomes" id="UP000001520"/>
    </source>
</evidence>
<dbReference type="PANTHER" id="PTHR35809:SF1">
    <property type="entry name" value="ARCHAETIDYLSERINE DECARBOXYLASE PROENZYME-RELATED"/>
    <property type="match status" value="1"/>
</dbReference>
<comment type="cofactor">
    <cofactor evidence="11">
        <name>pyruvate</name>
        <dbReference type="ChEBI" id="CHEBI:15361"/>
    </cofactor>
    <text evidence="11">Binds 1 pyruvoyl group covalently per subunit.</text>
</comment>
<keyword evidence="5 11" id="KW-0472">Membrane</keyword>
<keyword evidence="14" id="KW-1185">Reference proteome</keyword>
<comment type="function">
    <text evidence="11">Catalyzes the formation of phosphatidylethanolamine (PtdEtn) from phosphatidylserine (PtdSer).</text>
</comment>
<dbReference type="GO" id="GO:0005886">
    <property type="term" value="C:plasma membrane"/>
    <property type="evidence" value="ECO:0007669"/>
    <property type="project" value="UniProtKB-SubCell"/>
</dbReference>
<evidence type="ECO:0000256" key="1">
    <source>
        <dbReference type="ARBA" id="ARBA00022475"/>
    </source>
</evidence>
<keyword evidence="2 11" id="KW-0444">Lipid biosynthesis</keyword>
<keyword evidence="4 11" id="KW-0443">Lipid metabolism</keyword>
<dbReference type="KEGG" id="ddf:DEFDS_1664"/>
<dbReference type="InterPro" id="IPR033175">
    <property type="entry name" value="PSD-A"/>
</dbReference>
<dbReference type="HOGENOM" id="CLU_072492_2_0_0"/>
<evidence type="ECO:0000256" key="8">
    <source>
        <dbReference type="ARBA" id="ARBA00023239"/>
    </source>
</evidence>
<feature type="active site" description="Schiff-base intermediate with substrate; via pyruvic acid" evidence="11">
    <location>
        <position position="173"/>
    </location>
</feature>
<dbReference type="NCBIfam" id="NF003685">
    <property type="entry name" value="PRK05305.2-5"/>
    <property type="match status" value="1"/>
</dbReference>
<dbReference type="NCBIfam" id="NF003678">
    <property type="entry name" value="PRK05305.1-2"/>
    <property type="match status" value="1"/>
</dbReference>
<feature type="chain" id="PRO_5023423770" description="Phosphatidylserine decarboxylase alpha chain" evidence="11">
    <location>
        <begin position="173"/>
        <end position="207"/>
    </location>
</feature>
<dbReference type="STRING" id="639282.DEFDS_1664"/>
<comment type="pathway">
    <text evidence="11">Phospholipid metabolism; phosphatidylethanolamine biosynthesis; phosphatidylethanolamine from CDP-diacylglycerol: step 2/2.</text>
</comment>
<feature type="transmembrane region" description="Helical" evidence="12">
    <location>
        <begin position="27"/>
        <end position="43"/>
    </location>
</feature>
<comment type="subcellular location">
    <subcellularLocation>
        <location evidence="11">Cell membrane</location>
        <topology evidence="11">Peripheral membrane protein</topology>
    </subcellularLocation>
</comment>
<evidence type="ECO:0000256" key="4">
    <source>
        <dbReference type="ARBA" id="ARBA00023098"/>
    </source>
</evidence>
<feature type="chain" id="PRO_5023423769" description="Phosphatidylserine decarboxylase beta chain" evidence="11">
    <location>
        <begin position="1"/>
        <end position="172"/>
    </location>
</feature>
<evidence type="ECO:0000256" key="7">
    <source>
        <dbReference type="ARBA" id="ARBA00023209"/>
    </source>
</evidence>
<dbReference type="PANTHER" id="PTHR35809">
    <property type="entry name" value="ARCHAETIDYLSERINE DECARBOXYLASE PROENZYME-RELATED"/>
    <property type="match status" value="1"/>
</dbReference>
<protein>
    <recommendedName>
        <fullName evidence="11">Phosphatidylserine decarboxylase proenzyme</fullName>
        <ecNumber evidence="11">4.1.1.65</ecNumber>
    </recommendedName>
    <component>
        <recommendedName>
            <fullName evidence="11">Phosphatidylserine decarboxylase alpha chain</fullName>
        </recommendedName>
    </component>
    <component>
        <recommendedName>
            <fullName evidence="11">Phosphatidylserine decarboxylase beta chain</fullName>
        </recommendedName>
    </component>
</protein>
<evidence type="ECO:0000256" key="3">
    <source>
        <dbReference type="ARBA" id="ARBA00022793"/>
    </source>
</evidence>